<accession>A0A2L2BNV6</accession>
<evidence type="ECO:0000256" key="4">
    <source>
        <dbReference type="ARBA" id="ARBA00022832"/>
    </source>
</evidence>
<dbReference type="InterPro" id="IPR002582">
    <property type="entry name" value="ACPS"/>
</dbReference>
<keyword evidence="3 8" id="KW-0479">Metal-binding</keyword>
<keyword evidence="11" id="KW-1185">Reference proteome</keyword>
<dbReference type="Proteomes" id="UP000243077">
    <property type="component" value="Chromosome"/>
</dbReference>
<keyword evidence="7 8" id="KW-0275">Fatty acid biosynthesis</keyword>
<dbReference type="EMBL" id="CP026923">
    <property type="protein sequence ID" value="AVG23343.1"/>
    <property type="molecule type" value="Genomic_DNA"/>
</dbReference>
<feature type="binding site" evidence="8">
    <location>
        <position position="8"/>
    </location>
    <ligand>
        <name>Mg(2+)</name>
        <dbReference type="ChEBI" id="CHEBI:18420"/>
    </ligand>
</feature>
<evidence type="ECO:0000313" key="10">
    <source>
        <dbReference type="EMBL" id="AVG23343.1"/>
    </source>
</evidence>
<organism evidence="10 11">
    <name type="scientific">Pontimonas salivibrio</name>
    <dbReference type="NCBI Taxonomy" id="1159327"/>
    <lineage>
        <taxon>Bacteria</taxon>
        <taxon>Bacillati</taxon>
        <taxon>Actinomycetota</taxon>
        <taxon>Actinomycetes</taxon>
        <taxon>Micrococcales</taxon>
        <taxon>Microbacteriaceae</taxon>
        <taxon>Pontimonas</taxon>
    </lineage>
</organism>
<comment type="similarity">
    <text evidence="8">Belongs to the P-Pant transferase superfamily. AcpS family.</text>
</comment>
<evidence type="ECO:0000256" key="3">
    <source>
        <dbReference type="ARBA" id="ARBA00022723"/>
    </source>
</evidence>
<proteinExistence type="inferred from homology"/>
<reference evidence="10 11" key="1">
    <citation type="submission" date="2018-02" db="EMBL/GenBank/DDBJ databases">
        <title>Complete genome of the streamlined marine actinobacterium Pontimonas salivibrio CL-TW6 adapted to coastal planktonic lifestype.</title>
        <authorList>
            <person name="Cho B.C."/>
            <person name="Hardies S.C."/>
            <person name="Jang G.I."/>
            <person name="Hwang C.Y."/>
        </authorList>
    </citation>
    <scope>NUCLEOTIDE SEQUENCE [LARGE SCALE GENOMIC DNA]</scope>
    <source>
        <strain evidence="10 11">CL-TW6</strain>
    </source>
</reference>
<comment type="function">
    <text evidence="8">Transfers the 4'-phosphopantetheine moiety from coenzyme A to a Ser of acyl-carrier-protein.</text>
</comment>
<evidence type="ECO:0000256" key="5">
    <source>
        <dbReference type="ARBA" id="ARBA00022842"/>
    </source>
</evidence>
<evidence type="ECO:0000256" key="8">
    <source>
        <dbReference type="HAMAP-Rule" id="MF_00101"/>
    </source>
</evidence>
<protein>
    <recommendedName>
        <fullName evidence="8">Holo-[acyl-carrier-protein] synthase</fullName>
        <shortName evidence="8">Holo-ACP synthase</shortName>
        <ecNumber evidence="8">2.7.8.7</ecNumber>
    </recommendedName>
    <alternativeName>
        <fullName evidence="8">4'-phosphopantetheinyl transferase AcpS</fullName>
    </alternativeName>
</protein>
<dbReference type="OrthoDB" id="517356at2"/>
<dbReference type="RefSeq" id="WP_104912973.1">
    <property type="nucleotide sequence ID" value="NZ_CP026923.1"/>
</dbReference>
<keyword evidence="6 8" id="KW-0443">Lipid metabolism</keyword>
<keyword evidence="4 8" id="KW-0276">Fatty acid metabolism</keyword>
<name>A0A2L2BNV6_9MICO</name>
<dbReference type="NCBIfam" id="NF000832">
    <property type="entry name" value="PRK00070.3-2"/>
    <property type="match status" value="1"/>
</dbReference>
<dbReference type="GO" id="GO:0000287">
    <property type="term" value="F:magnesium ion binding"/>
    <property type="evidence" value="ECO:0007669"/>
    <property type="project" value="UniProtKB-UniRule"/>
</dbReference>
<dbReference type="SUPFAM" id="SSF56214">
    <property type="entry name" value="4'-phosphopantetheinyl transferase"/>
    <property type="match status" value="1"/>
</dbReference>
<dbReference type="Pfam" id="PF01648">
    <property type="entry name" value="ACPS"/>
    <property type="match status" value="1"/>
</dbReference>
<dbReference type="NCBIfam" id="TIGR00556">
    <property type="entry name" value="pantethn_trn"/>
    <property type="match status" value="1"/>
</dbReference>
<dbReference type="EC" id="2.7.8.7" evidence="8"/>
<keyword evidence="1 8" id="KW-0444">Lipid biosynthesis</keyword>
<comment type="subcellular location">
    <subcellularLocation>
        <location evidence="8">Cytoplasm</location>
    </subcellularLocation>
</comment>
<dbReference type="HAMAP" id="MF_00101">
    <property type="entry name" value="AcpS"/>
    <property type="match status" value="1"/>
</dbReference>
<dbReference type="InterPro" id="IPR037143">
    <property type="entry name" value="4-PPantetheinyl_Trfase_dom_sf"/>
</dbReference>
<keyword evidence="5 8" id="KW-0460">Magnesium</keyword>
<evidence type="ECO:0000313" key="11">
    <source>
        <dbReference type="Proteomes" id="UP000243077"/>
    </source>
</evidence>
<comment type="cofactor">
    <cofactor evidence="8">
        <name>Mg(2+)</name>
        <dbReference type="ChEBI" id="CHEBI:18420"/>
    </cofactor>
</comment>
<dbReference type="InterPro" id="IPR004568">
    <property type="entry name" value="Ppantetheine-prot_Trfase_dom"/>
</dbReference>
<evidence type="ECO:0000256" key="7">
    <source>
        <dbReference type="ARBA" id="ARBA00023160"/>
    </source>
</evidence>
<keyword evidence="8" id="KW-0963">Cytoplasm</keyword>
<dbReference type="KEGG" id="psai:C3B54_11345"/>
<dbReference type="GO" id="GO:0008897">
    <property type="term" value="F:holo-[acyl-carrier-protein] synthase activity"/>
    <property type="evidence" value="ECO:0007669"/>
    <property type="project" value="UniProtKB-UniRule"/>
</dbReference>
<dbReference type="InterPro" id="IPR008278">
    <property type="entry name" value="4-PPantetheinyl_Trfase_dom"/>
</dbReference>
<dbReference type="GO" id="GO:0005737">
    <property type="term" value="C:cytoplasm"/>
    <property type="evidence" value="ECO:0007669"/>
    <property type="project" value="UniProtKB-SubCell"/>
</dbReference>
<dbReference type="GO" id="GO:0006633">
    <property type="term" value="P:fatty acid biosynthetic process"/>
    <property type="evidence" value="ECO:0007669"/>
    <property type="project" value="UniProtKB-UniRule"/>
</dbReference>
<evidence type="ECO:0000256" key="2">
    <source>
        <dbReference type="ARBA" id="ARBA00022679"/>
    </source>
</evidence>
<evidence type="ECO:0000259" key="9">
    <source>
        <dbReference type="Pfam" id="PF01648"/>
    </source>
</evidence>
<sequence>MVIAVGVDVVDIDRMARALERTPALGPRVFGDLDTEGLAPEGNAASLAARFAAKEATLKALGGHIPGFSWHDIQVQRPAQAPPTLVLTGGAQRASQHKGINRWHLSLSHDGGVAIAFVVAESLEEARV</sequence>
<evidence type="ECO:0000256" key="6">
    <source>
        <dbReference type="ARBA" id="ARBA00023098"/>
    </source>
</evidence>
<dbReference type="AlphaFoldDB" id="A0A2L2BNV6"/>
<feature type="domain" description="4'-phosphopantetheinyl transferase" evidence="9">
    <location>
        <begin position="4"/>
        <end position="100"/>
    </location>
</feature>
<comment type="catalytic activity">
    <reaction evidence="8">
        <text>apo-[ACP] + CoA = holo-[ACP] + adenosine 3',5'-bisphosphate + H(+)</text>
        <dbReference type="Rhea" id="RHEA:12068"/>
        <dbReference type="Rhea" id="RHEA-COMP:9685"/>
        <dbReference type="Rhea" id="RHEA-COMP:9690"/>
        <dbReference type="ChEBI" id="CHEBI:15378"/>
        <dbReference type="ChEBI" id="CHEBI:29999"/>
        <dbReference type="ChEBI" id="CHEBI:57287"/>
        <dbReference type="ChEBI" id="CHEBI:58343"/>
        <dbReference type="ChEBI" id="CHEBI:64479"/>
        <dbReference type="EC" id="2.7.8.7"/>
    </reaction>
</comment>
<evidence type="ECO:0000256" key="1">
    <source>
        <dbReference type="ARBA" id="ARBA00022516"/>
    </source>
</evidence>
<gene>
    <name evidence="8" type="primary">acpS</name>
    <name evidence="10" type="ORF">C3B54_11345</name>
</gene>
<feature type="binding site" evidence="8">
    <location>
        <position position="55"/>
    </location>
    <ligand>
        <name>Mg(2+)</name>
        <dbReference type="ChEBI" id="CHEBI:18420"/>
    </ligand>
</feature>
<dbReference type="Gene3D" id="3.90.470.20">
    <property type="entry name" value="4'-phosphopantetheinyl transferase domain"/>
    <property type="match status" value="1"/>
</dbReference>
<keyword evidence="2 8" id="KW-0808">Transferase</keyword>